<feature type="transmembrane region" description="Helical" evidence="12">
    <location>
        <begin position="276"/>
        <end position="299"/>
    </location>
</feature>
<organism evidence="14 15">
    <name type="scientific">Paenibacillus zeisoli</name>
    <dbReference type="NCBI Taxonomy" id="2496267"/>
    <lineage>
        <taxon>Bacteria</taxon>
        <taxon>Bacillati</taxon>
        <taxon>Bacillota</taxon>
        <taxon>Bacilli</taxon>
        <taxon>Bacillales</taxon>
        <taxon>Paenibacillaceae</taxon>
        <taxon>Paenibacillus</taxon>
    </lineage>
</organism>
<evidence type="ECO:0000256" key="7">
    <source>
        <dbReference type="ARBA" id="ARBA00023004"/>
    </source>
</evidence>
<evidence type="ECO:0000256" key="2">
    <source>
        <dbReference type="ARBA" id="ARBA00022475"/>
    </source>
</evidence>
<feature type="signal peptide" evidence="13">
    <location>
        <begin position="1"/>
        <end position="25"/>
    </location>
</feature>
<evidence type="ECO:0000313" key="14">
    <source>
        <dbReference type="EMBL" id="RUT29088.1"/>
    </source>
</evidence>
<keyword evidence="7" id="KW-0408">Iron</keyword>
<dbReference type="GO" id="GO:0016020">
    <property type="term" value="C:membrane"/>
    <property type="evidence" value="ECO:0007669"/>
    <property type="project" value="UniProtKB-SubCell"/>
</dbReference>
<evidence type="ECO:0000256" key="3">
    <source>
        <dbReference type="ARBA" id="ARBA00022692"/>
    </source>
</evidence>
<evidence type="ECO:0000313" key="15">
    <source>
        <dbReference type="Proteomes" id="UP000272464"/>
    </source>
</evidence>
<evidence type="ECO:0000256" key="5">
    <source>
        <dbReference type="ARBA" id="ARBA00022989"/>
    </source>
</evidence>
<dbReference type="Proteomes" id="UP000272464">
    <property type="component" value="Unassembled WGS sequence"/>
</dbReference>
<dbReference type="PANTHER" id="PTHR35457:SF1">
    <property type="entry name" value="HEME A SYNTHASE"/>
    <property type="match status" value="1"/>
</dbReference>
<reference evidence="14 15" key="1">
    <citation type="submission" date="2018-12" db="EMBL/GenBank/DDBJ databases">
        <authorList>
            <person name="Sun L."/>
            <person name="Chen Z."/>
        </authorList>
    </citation>
    <scope>NUCLEOTIDE SEQUENCE [LARGE SCALE GENOMIC DNA]</scope>
    <source>
        <strain evidence="14 15">3-5-3</strain>
    </source>
</reference>
<evidence type="ECO:0000256" key="13">
    <source>
        <dbReference type="SAM" id="SignalP"/>
    </source>
</evidence>
<dbReference type="AlphaFoldDB" id="A0A3S1D7U0"/>
<keyword evidence="5 12" id="KW-1133">Transmembrane helix</keyword>
<comment type="pathway">
    <text evidence="11">Porphyrin-containing compound metabolism.</text>
</comment>
<keyword evidence="2" id="KW-1003">Cell membrane</keyword>
<keyword evidence="8" id="KW-0350">Heme biosynthesis</keyword>
<sequence>MNTKRLKWLSYASSFVMLMATLGGTAVTKLDAGLGCGREWPLCNGKFVPAHTLSSLIEWSHRAVSGAAGLFALAAFVAFMLYRKERRDLKLYALFALIFVIVQAIMGAFAVVFSQSSAVMALHFGFSLIAFASSLMLALGMREQEREEANMPKLPSGRVTKAFRNLVWFATCYTYIVVYLGAYVSHTNSAGGCSGWPLCNGEVIPELTGGVAIAFIHRLGAMTLFIVIGILGHFAYRKHPGNKEIRSLGVAATVLVIVQIFTGAFLVLNLTNPRMYIFASLSHIFVLACLFGVLSYTSVRTWLLSRTKA</sequence>
<comment type="caution">
    <text evidence="14">The sequence shown here is derived from an EMBL/GenBank/DDBJ whole genome shotgun (WGS) entry which is preliminary data.</text>
</comment>
<feature type="chain" id="PRO_5039136362" evidence="13">
    <location>
        <begin position="26"/>
        <end position="309"/>
    </location>
</feature>
<evidence type="ECO:0000256" key="12">
    <source>
        <dbReference type="SAM" id="Phobius"/>
    </source>
</evidence>
<dbReference type="GO" id="GO:0016491">
    <property type="term" value="F:oxidoreductase activity"/>
    <property type="evidence" value="ECO:0007669"/>
    <property type="project" value="UniProtKB-KW"/>
</dbReference>
<keyword evidence="6" id="KW-0560">Oxidoreductase</keyword>
<evidence type="ECO:0000256" key="11">
    <source>
        <dbReference type="ARBA" id="ARBA00023444"/>
    </source>
</evidence>
<feature type="transmembrane region" description="Helical" evidence="12">
    <location>
        <begin position="119"/>
        <end position="141"/>
    </location>
</feature>
<evidence type="ECO:0000256" key="1">
    <source>
        <dbReference type="ARBA" id="ARBA00004141"/>
    </source>
</evidence>
<protein>
    <submittedName>
        <fullName evidence="14">Heme A synthase</fullName>
    </submittedName>
</protein>
<dbReference type="InterPro" id="IPR050450">
    <property type="entry name" value="COX15/CtaA_HemeA_synthase"/>
</dbReference>
<dbReference type="RefSeq" id="WP_127200120.1">
    <property type="nucleotide sequence ID" value="NZ_RZNX01000007.1"/>
</dbReference>
<comment type="subcellular location">
    <subcellularLocation>
        <location evidence="1">Membrane</location>
        <topology evidence="1">Multi-pass membrane protein</topology>
    </subcellularLocation>
</comment>
<dbReference type="OrthoDB" id="9816428at2"/>
<dbReference type="PANTHER" id="PTHR35457">
    <property type="entry name" value="HEME A SYNTHASE"/>
    <property type="match status" value="1"/>
</dbReference>
<feature type="transmembrane region" description="Helical" evidence="12">
    <location>
        <begin position="215"/>
        <end position="236"/>
    </location>
</feature>
<accession>A0A3S1D7U0</accession>
<keyword evidence="10" id="KW-1015">Disulfide bond</keyword>
<dbReference type="Pfam" id="PF02628">
    <property type="entry name" value="COX15-CtaA"/>
    <property type="match status" value="1"/>
</dbReference>
<evidence type="ECO:0000256" key="9">
    <source>
        <dbReference type="ARBA" id="ARBA00023136"/>
    </source>
</evidence>
<keyword evidence="3 12" id="KW-0812">Transmembrane</keyword>
<evidence type="ECO:0000256" key="6">
    <source>
        <dbReference type="ARBA" id="ARBA00023002"/>
    </source>
</evidence>
<feature type="transmembrane region" description="Helical" evidence="12">
    <location>
        <begin position="248"/>
        <end position="270"/>
    </location>
</feature>
<feature type="transmembrane region" description="Helical" evidence="12">
    <location>
        <begin position="162"/>
        <end position="182"/>
    </location>
</feature>
<dbReference type="GO" id="GO:0006784">
    <property type="term" value="P:heme A biosynthetic process"/>
    <property type="evidence" value="ECO:0007669"/>
    <property type="project" value="InterPro"/>
</dbReference>
<dbReference type="EMBL" id="RZNX01000007">
    <property type="protein sequence ID" value="RUT29088.1"/>
    <property type="molecule type" value="Genomic_DNA"/>
</dbReference>
<dbReference type="GO" id="GO:0046872">
    <property type="term" value="F:metal ion binding"/>
    <property type="evidence" value="ECO:0007669"/>
    <property type="project" value="UniProtKB-KW"/>
</dbReference>
<feature type="transmembrane region" description="Helical" evidence="12">
    <location>
        <begin position="91"/>
        <end position="113"/>
    </location>
</feature>
<evidence type="ECO:0000256" key="8">
    <source>
        <dbReference type="ARBA" id="ARBA00023133"/>
    </source>
</evidence>
<keyword evidence="4" id="KW-0479">Metal-binding</keyword>
<evidence type="ECO:0000256" key="4">
    <source>
        <dbReference type="ARBA" id="ARBA00022723"/>
    </source>
</evidence>
<keyword evidence="13" id="KW-0732">Signal</keyword>
<feature type="transmembrane region" description="Helical" evidence="12">
    <location>
        <begin position="63"/>
        <end position="82"/>
    </location>
</feature>
<proteinExistence type="predicted"/>
<name>A0A3S1D7U0_9BACL</name>
<keyword evidence="9 12" id="KW-0472">Membrane</keyword>
<gene>
    <name evidence="14" type="ORF">EJP77_15310</name>
</gene>
<keyword evidence="15" id="KW-1185">Reference proteome</keyword>
<evidence type="ECO:0000256" key="10">
    <source>
        <dbReference type="ARBA" id="ARBA00023157"/>
    </source>
</evidence>
<dbReference type="InterPro" id="IPR003780">
    <property type="entry name" value="COX15/CtaA_fam"/>
</dbReference>